<proteinExistence type="inferred from homology"/>
<dbReference type="PROSITE" id="PS00122">
    <property type="entry name" value="CARBOXYLESTERASE_B_1"/>
    <property type="match status" value="1"/>
</dbReference>
<dbReference type="OrthoDB" id="3200163at2759"/>
<evidence type="ECO:0000313" key="6">
    <source>
        <dbReference type="Proteomes" id="UP000799537"/>
    </source>
</evidence>
<dbReference type="GO" id="GO:0016787">
    <property type="term" value="F:hydrolase activity"/>
    <property type="evidence" value="ECO:0007669"/>
    <property type="project" value="UniProtKB-KW"/>
</dbReference>
<evidence type="ECO:0000256" key="2">
    <source>
        <dbReference type="ARBA" id="ARBA00022801"/>
    </source>
</evidence>
<reference evidence="5" key="1">
    <citation type="journal article" date="2020" name="Stud. Mycol.">
        <title>101 Dothideomycetes genomes: a test case for predicting lifestyles and emergence of pathogens.</title>
        <authorList>
            <person name="Haridas S."/>
            <person name="Albert R."/>
            <person name="Binder M."/>
            <person name="Bloem J."/>
            <person name="Labutti K."/>
            <person name="Salamov A."/>
            <person name="Andreopoulos B."/>
            <person name="Baker S."/>
            <person name="Barry K."/>
            <person name="Bills G."/>
            <person name="Bluhm B."/>
            <person name="Cannon C."/>
            <person name="Castanera R."/>
            <person name="Culley D."/>
            <person name="Daum C."/>
            <person name="Ezra D."/>
            <person name="Gonzalez J."/>
            <person name="Henrissat B."/>
            <person name="Kuo A."/>
            <person name="Liang C."/>
            <person name="Lipzen A."/>
            <person name="Lutzoni F."/>
            <person name="Magnuson J."/>
            <person name="Mondo S."/>
            <person name="Nolan M."/>
            <person name="Ohm R."/>
            <person name="Pangilinan J."/>
            <person name="Park H.-J."/>
            <person name="Ramirez L."/>
            <person name="Alfaro M."/>
            <person name="Sun H."/>
            <person name="Tritt A."/>
            <person name="Yoshinaga Y."/>
            <person name="Zwiers L.-H."/>
            <person name="Turgeon B."/>
            <person name="Goodwin S."/>
            <person name="Spatafora J."/>
            <person name="Crous P."/>
            <person name="Grigoriev I."/>
        </authorList>
    </citation>
    <scope>NUCLEOTIDE SEQUENCE</scope>
    <source>
        <strain evidence="5">ATCC 36951</strain>
    </source>
</reference>
<dbReference type="SUPFAM" id="SSF53474">
    <property type="entry name" value="alpha/beta-Hydrolases"/>
    <property type="match status" value="1"/>
</dbReference>
<sequence length="570" mass="62240">MFLSVITPAILGLDYGTFKGRNDLLTSTTSFLGMPFAVAGRLENPRLIGPQDKLSGEQDATDYGPACPQQELVASPLEQGNAEVGELLGLIEATVLPNITRQAEDCLSINVQVPKGIKDTSKLPVLMWIHGGGFELGSSGSLGSEATALQGVIYQGANLVQRSIDMKQPVVFVSANYRLNFFGTLASKEVTDAGIANLFLKDQDVAFAWVQKYISKFGGDPWKVTVFGESAGAMSTTTHMVLKNGDVSGKFRGAWVFSGPVRKVLDYTHAQPIFDRLMGRIGCGNAGDKLSCAKAAPYESIYAAVQGETNFLSYTATLVPWYPRPDGEYLVDDPAKLTGEGKVANIPFVIGNMVDEGTLFSLVNQLNVTTNQDIVNYFQEVYCQETPRSLIEELVGLYSDDPAEGSPYDTGLNNQLGPKYKKIASMIGDYTFTSGRRTLLNVTSTRQNTWSYQIKQSLPLLGQISLLNPLQVSNLPILGSFHISDVVLNAFGTIPAALRKNTLNIMSSLVQFANNLDPNTQGLGLPTWPKYNPNQPQQFQFREDGCRITDDGYRKTQMDFLERNAAQLRA</sequence>
<dbReference type="InterPro" id="IPR050309">
    <property type="entry name" value="Type-B_Carboxylest/Lipase"/>
</dbReference>
<organism evidence="5 6">
    <name type="scientific">Zasmidium cellare ATCC 36951</name>
    <dbReference type="NCBI Taxonomy" id="1080233"/>
    <lineage>
        <taxon>Eukaryota</taxon>
        <taxon>Fungi</taxon>
        <taxon>Dikarya</taxon>
        <taxon>Ascomycota</taxon>
        <taxon>Pezizomycotina</taxon>
        <taxon>Dothideomycetes</taxon>
        <taxon>Dothideomycetidae</taxon>
        <taxon>Mycosphaerellales</taxon>
        <taxon>Mycosphaerellaceae</taxon>
        <taxon>Zasmidium</taxon>
    </lineage>
</organism>
<dbReference type="RefSeq" id="XP_033671429.1">
    <property type="nucleotide sequence ID" value="XM_033815981.1"/>
</dbReference>
<dbReference type="GeneID" id="54569253"/>
<comment type="similarity">
    <text evidence="1 3">Belongs to the type-B carboxylesterase/lipase family.</text>
</comment>
<evidence type="ECO:0000259" key="4">
    <source>
        <dbReference type="Pfam" id="PF00135"/>
    </source>
</evidence>
<evidence type="ECO:0000256" key="3">
    <source>
        <dbReference type="RuleBase" id="RU361235"/>
    </source>
</evidence>
<protein>
    <recommendedName>
        <fullName evidence="3">Carboxylic ester hydrolase</fullName>
        <ecNumber evidence="3">3.1.1.-</ecNumber>
    </recommendedName>
</protein>
<dbReference type="AlphaFoldDB" id="A0A6A6CWG4"/>
<keyword evidence="6" id="KW-1185">Reference proteome</keyword>
<dbReference type="EC" id="3.1.1.-" evidence="3"/>
<feature type="domain" description="Carboxylesterase type B" evidence="4">
    <location>
        <begin position="11"/>
        <end position="560"/>
    </location>
</feature>
<dbReference type="PANTHER" id="PTHR11559">
    <property type="entry name" value="CARBOXYLESTERASE"/>
    <property type="match status" value="1"/>
</dbReference>
<dbReference type="InterPro" id="IPR029058">
    <property type="entry name" value="AB_hydrolase_fold"/>
</dbReference>
<dbReference type="EMBL" id="ML993585">
    <property type="protein sequence ID" value="KAF2170540.1"/>
    <property type="molecule type" value="Genomic_DNA"/>
</dbReference>
<gene>
    <name evidence="5" type="ORF">M409DRAFT_64240</name>
</gene>
<dbReference type="Gene3D" id="3.40.50.1820">
    <property type="entry name" value="alpha/beta hydrolase"/>
    <property type="match status" value="1"/>
</dbReference>
<name>A0A6A6CWG4_ZASCE</name>
<keyword evidence="2 3" id="KW-0378">Hydrolase</keyword>
<evidence type="ECO:0000256" key="1">
    <source>
        <dbReference type="ARBA" id="ARBA00005964"/>
    </source>
</evidence>
<dbReference type="InterPro" id="IPR002018">
    <property type="entry name" value="CarbesteraseB"/>
</dbReference>
<accession>A0A6A6CWG4</accession>
<evidence type="ECO:0000313" key="5">
    <source>
        <dbReference type="EMBL" id="KAF2170540.1"/>
    </source>
</evidence>
<dbReference type="InterPro" id="IPR019826">
    <property type="entry name" value="Carboxylesterase_B_AS"/>
</dbReference>
<dbReference type="Pfam" id="PF00135">
    <property type="entry name" value="COesterase"/>
    <property type="match status" value="1"/>
</dbReference>
<dbReference type="Proteomes" id="UP000799537">
    <property type="component" value="Unassembled WGS sequence"/>
</dbReference>